<evidence type="ECO:0000313" key="2">
    <source>
        <dbReference type="Proteomes" id="UP000092154"/>
    </source>
</evidence>
<dbReference type="InParanoid" id="A0A1B7ME96"/>
<dbReference type="OrthoDB" id="3246330at2759"/>
<sequence length="58" mass="6695">MHNYVPKHVSIKLADNNTVYSAEEGTVVFNPIVNEVQVRPVKFSRVLHVPDYSNQTRR</sequence>
<dbReference type="AlphaFoldDB" id="A0A1B7ME96"/>
<gene>
    <name evidence="1" type="ORF">K503DRAFT_704592</name>
</gene>
<evidence type="ECO:0000313" key="1">
    <source>
        <dbReference type="EMBL" id="OAX30927.1"/>
    </source>
</evidence>
<proteinExistence type="predicted"/>
<reference evidence="1 2" key="1">
    <citation type="submission" date="2016-06" db="EMBL/GenBank/DDBJ databases">
        <title>Comparative genomics of the ectomycorrhizal sister species Rhizopogon vinicolor and Rhizopogon vesiculosus (Basidiomycota: Boletales) reveals a divergence of the mating type B locus.</title>
        <authorList>
            <consortium name="DOE Joint Genome Institute"/>
            <person name="Mujic A.B."/>
            <person name="Kuo A."/>
            <person name="Tritt A."/>
            <person name="Lipzen A."/>
            <person name="Chen C."/>
            <person name="Johnson J."/>
            <person name="Sharma A."/>
            <person name="Barry K."/>
            <person name="Grigoriev I.V."/>
            <person name="Spatafora J.W."/>
        </authorList>
    </citation>
    <scope>NUCLEOTIDE SEQUENCE [LARGE SCALE GENOMIC DNA]</scope>
    <source>
        <strain evidence="1 2">AM-OR11-026</strain>
    </source>
</reference>
<dbReference type="Proteomes" id="UP000092154">
    <property type="component" value="Unassembled WGS sequence"/>
</dbReference>
<name>A0A1B7ME96_9AGAM</name>
<accession>A0A1B7ME96</accession>
<organism evidence="1 2">
    <name type="scientific">Rhizopogon vinicolor AM-OR11-026</name>
    <dbReference type="NCBI Taxonomy" id="1314800"/>
    <lineage>
        <taxon>Eukaryota</taxon>
        <taxon>Fungi</taxon>
        <taxon>Dikarya</taxon>
        <taxon>Basidiomycota</taxon>
        <taxon>Agaricomycotina</taxon>
        <taxon>Agaricomycetes</taxon>
        <taxon>Agaricomycetidae</taxon>
        <taxon>Boletales</taxon>
        <taxon>Suillineae</taxon>
        <taxon>Rhizopogonaceae</taxon>
        <taxon>Rhizopogon</taxon>
    </lineage>
</organism>
<protein>
    <submittedName>
        <fullName evidence="1">Uncharacterized protein</fullName>
    </submittedName>
</protein>
<keyword evidence="2" id="KW-1185">Reference proteome</keyword>
<dbReference type="EMBL" id="KV449761">
    <property type="protein sequence ID" value="OAX30927.1"/>
    <property type="molecule type" value="Genomic_DNA"/>
</dbReference>